<keyword evidence="5 7" id="KW-0472">Membrane</keyword>
<dbReference type="InterPro" id="IPR012910">
    <property type="entry name" value="Plug_dom"/>
</dbReference>
<keyword evidence="8" id="KW-0732">Signal</keyword>
<dbReference type="KEGG" id="psac:PSM36_3014"/>
<gene>
    <name evidence="10" type="ORF">PSM36_3014</name>
</gene>
<dbReference type="InterPro" id="IPR036942">
    <property type="entry name" value="Beta-barrel_TonB_sf"/>
</dbReference>
<reference evidence="10 11" key="1">
    <citation type="submission" date="2016-08" db="EMBL/GenBank/DDBJ databases">
        <authorList>
            <person name="Seilhamer J.J."/>
        </authorList>
    </citation>
    <scope>NUCLEOTIDE SEQUENCE [LARGE SCALE GENOMIC DNA]</scope>
    <source>
        <strain evidence="10">M3/6</strain>
    </source>
</reference>
<protein>
    <submittedName>
        <fullName evidence="10">SusC/RagA family</fullName>
    </submittedName>
</protein>
<dbReference type="STRING" id="1642647.PSM36_3014"/>
<evidence type="ECO:0000256" key="1">
    <source>
        <dbReference type="ARBA" id="ARBA00004571"/>
    </source>
</evidence>
<dbReference type="GO" id="GO:0009279">
    <property type="term" value="C:cell outer membrane"/>
    <property type="evidence" value="ECO:0007669"/>
    <property type="project" value="UniProtKB-SubCell"/>
</dbReference>
<dbReference type="Gene3D" id="2.40.170.20">
    <property type="entry name" value="TonB-dependent receptor, beta-barrel domain"/>
    <property type="match status" value="1"/>
</dbReference>
<dbReference type="NCBIfam" id="TIGR04056">
    <property type="entry name" value="OMP_RagA_SusC"/>
    <property type="match status" value="1"/>
</dbReference>
<dbReference type="InterPro" id="IPR037066">
    <property type="entry name" value="Plug_dom_sf"/>
</dbReference>
<dbReference type="SUPFAM" id="SSF49464">
    <property type="entry name" value="Carboxypeptidase regulatory domain-like"/>
    <property type="match status" value="1"/>
</dbReference>
<dbReference type="Gene3D" id="2.170.130.10">
    <property type="entry name" value="TonB-dependent receptor, plug domain"/>
    <property type="match status" value="1"/>
</dbReference>
<evidence type="ECO:0000256" key="8">
    <source>
        <dbReference type="SAM" id="SignalP"/>
    </source>
</evidence>
<comment type="subcellular location">
    <subcellularLocation>
        <location evidence="1 7">Cell outer membrane</location>
        <topology evidence="1 7">Multi-pass membrane protein</topology>
    </subcellularLocation>
</comment>
<dbReference type="Gene3D" id="2.60.40.1120">
    <property type="entry name" value="Carboxypeptidase-like, regulatory domain"/>
    <property type="match status" value="1"/>
</dbReference>
<accession>A0A1R3T060</accession>
<proteinExistence type="inferred from homology"/>
<evidence type="ECO:0000256" key="7">
    <source>
        <dbReference type="PROSITE-ProRule" id="PRU01360"/>
    </source>
</evidence>
<comment type="similarity">
    <text evidence="7">Belongs to the TonB-dependent receptor family.</text>
</comment>
<dbReference type="InterPro" id="IPR039426">
    <property type="entry name" value="TonB-dep_rcpt-like"/>
</dbReference>
<keyword evidence="6 7" id="KW-0998">Cell outer membrane</keyword>
<dbReference type="Pfam" id="PF07715">
    <property type="entry name" value="Plug"/>
    <property type="match status" value="1"/>
</dbReference>
<dbReference type="Pfam" id="PF13715">
    <property type="entry name" value="CarbopepD_reg_2"/>
    <property type="match status" value="1"/>
</dbReference>
<name>A0A1R3T060_9BACT</name>
<keyword evidence="3 7" id="KW-1134">Transmembrane beta strand</keyword>
<feature type="domain" description="TonB-dependent receptor plug" evidence="9">
    <location>
        <begin position="111"/>
        <end position="229"/>
    </location>
</feature>
<dbReference type="NCBIfam" id="TIGR04057">
    <property type="entry name" value="SusC_RagA_signa"/>
    <property type="match status" value="1"/>
</dbReference>
<evidence type="ECO:0000256" key="5">
    <source>
        <dbReference type="ARBA" id="ARBA00023136"/>
    </source>
</evidence>
<dbReference type="InterPro" id="IPR008969">
    <property type="entry name" value="CarboxyPept-like_regulatory"/>
</dbReference>
<keyword evidence="11" id="KW-1185">Reference proteome</keyword>
<evidence type="ECO:0000256" key="6">
    <source>
        <dbReference type="ARBA" id="ARBA00023237"/>
    </source>
</evidence>
<evidence type="ECO:0000256" key="4">
    <source>
        <dbReference type="ARBA" id="ARBA00022692"/>
    </source>
</evidence>
<sequence>MAVFLVFFLFSFLAYGQNAIQGTVVDRDNNPLPGATIMIKSTNTGTVSDEEGNFNLTIDQSLPVTLEVSFIGYTAQEIDVYDSGEPVIVTLAEERNILNEVVVIGYGTQSRREFTGSVASISGDLVKELPVQSFDQALQGKAAGVSIALPNGQLNAPAVIRIRGVNSISLSSYPLIVVDGIPLSTGDISTNRAANNPLGDINPADIASIDILKDAASTAIYGSKAAGGVILVTTKRGKAGHATTHYESWVGFTNATRLPNVLNAQQYTDIKNESIANATAIDGTQREPVYFLSYNPDGSIVDTNWRDYIYRTAVSHNHSLSVAGGSEKVNYYLSLNYSDQEGILVGNDFQRKGIRFNLDNRVTDWLKLTAGAVYNVSENKSYDTGSLPGASMTTTGAARLALVLPPNVGAYNDDGSYHLNPNSGTLGSGNNKTTIPLYNPAALFDLSRYTSQNDHVISNISASIRPVKQVELTTTYAIDRVKTENITFLSPELGSSGYNSGGSVTNVTITRQNQAWTNTLSFNETFLKDHHLSALLGTDIQYNELSAWGANATNASDDFFEYYQGGWANVVASGNRKGTRVFASLFSRLSYDLKGRYFLTGNFRRDGNSALAEGRKYGNFGGVSGGWLLSEESFFKSSPLARTFDNVKLNASWGQVGNGNLENDYSSYDLYSSYLYGSAATWSITQQGNPDLSWETSEQTNVGIEVSAFTNRLNAELTYFNNNVNGLILSVAQSPSKGIPGNSILANVGSMYNRGIEFGIGYEVIRRKDLTWNLNFNYTNLRNKVTSLADENQDIIASTGSGNTNITRVGEPIGSLYGLKTLYVNPENGQRVFLNGKGEEVQYNGLNRWTYLDGSTAEALSGDDFYVLGNALPKWYGGLASNLTYKDFELNLNFTYAGGNYVMNRTRSTLTDQIFFNNSTDILRRWTSPGQQTDIPRIINGDRISFGGSVPISEHVEKGDFLRLQNVVFAYNLPESALGFSRLSAVRVYGQVTNAFIITGYSGIDPEVSANGNSNTAPGVEYNTAGLGRTFTFGVNVTF</sequence>
<evidence type="ECO:0000313" key="10">
    <source>
        <dbReference type="EMBL" id="SCD21803.1"/>
    </source>
</evidence>
<dbReference type="SUPFAM" id="SSF56935">
    <property type="entry name" value="Porins"/>
    <property type="match status" value="1"/>
</dbReference>
<feature type="signal peptide" evidence="8">
    <location>
        <begin position="1"/>
        <end position="16"/>
    </location>
</feature>
<dbReference type="Proteomes" id="UP000187464">
    <property type="component" value="Chromosome I"/>
</dbReference>
<keyword evidence="2 7" id="KW-0813">Transport</keyword>
<dbReference type="EMBL" id="LT605205">
    <property type="protein sequence ID" value="SCD21803.1"/>
    <property type="molecule type" value="Genomic_DNA"/>
</dbReference>
<evidence type="ECO:0000256" key="2">
    <source>
        <dbReference type="ARBA" id="ARBA00022448"/>
    </source>
</evidence>
<dbReference type="AlphaFoldDB" id="A0A1R3T060"/>
<evidence type="ECO:0000259" key="9">
    <source>
        <dbReference type="Pfam" id="PF07715"/>
    </source>
</evidence>
<dbReference type="InterPro" id="IPR023997">
    <property type="entry name" value="TonB-dep_OMP_SusC/RagA_CS"/>
</dbReference>
<dbReference type="PROSITE" id="PS52016">
    <property type="entry name" value="TONB_DEPENDENT_REC_3"/>
    <property type="match status" value="1"/>
</dbReference>
<evidence type="ECO:0000256" key="3">
    <source>
        <dbReference type="ARBA" id="ARBA00022452"/>
    </source>
</evidence>
<keyword evidence="4 7" id="KW-0812">Transmembrane</keyword>
<evidence type="ECO:0000313" key="11">
    <source>
        <dbReference type="Proteomes" id="UP000187464"/>
    </source>
</evidence>
<dbReference type="RefSeq" id="WP_232001468.1">
    <property type="nucleotide sequence ID" value="NZ_LT605205.1"/>
</dbReference>
<feature type="chain" id="PRO_5012232788" evidence="8">
    <location>
        <begin position="17"/>
        <end position="1039"/>
    </location>
</feature>
<dbReference type="InterPro" id="IPR023996">
    <property type="entry name" value="TonB-dep_OMP_SusC/RagA"/>
</dbReference>
<organism evidence="10 11">
    <name type="scientific">Proteiniphilum saccharofermentans</name>
    <dbReference type="NCBI Taxonomy" id="1642647"/>
    <lineage>
        <taxon>Bacteria</taxon>
        <taxon>Pseudomonadati</taxon>
        <taxon>Bacteroidota</taxon>
        <taxon>Bacteroidia</taxon>
        <taxon>Bacteroidales</taxon>
        <taxon>Dysgonomonadaceae</taxon>
        <taxon>Proteiniphilum</taxon>
    </lineage>
</organism>